<dbReference type="EMBL" id="MYFO01000053">
    <property type="protein sequence ID" value="TFE83247.1"/>
    <property type="molecule type" value="Genomic_DNA"/>
</dbReference>
<dbReference type="Proteomes" id="UP000298246">
    <property type="component" value="Unassembled WGS sequence"/>
</dbReference>
<comment type="caution">
    <text evidence="2">The sequence shown here is derived from an EMBL/GenBank/DDBJ whole genome shotgun (WGS) entry which is preliminary data.</text>
</comment>
<dbReference type="InterPro" id="IPR037026">
    <property type="entry name" value="Vgr_OB-fold_dom_sf"/>
</dbReference>
<organism evidence="2 3">
    <name type="scientific">Paenibacillus athensensis</name>
    <dbReference type="NCBI Taxonomy" id="1967502"/>
    <lineage>
        <taxon>Bacteria</taxon>
        <taxon>Bacillati</taxon>
        <taxon>Bacillota</taxon>
        <taxon>Bacilli</taxon>
        <taxon>Bacillales</taxon>
        <taxon>Paenibacillaceae</taxon>
        <taxon>Paenibacillus</taxon>
    </lineage>
</organism>
<dbReference type="SUPFAM" id="SSF69255">
    <property type="entry name" value="gp5 N-terminal domain-like"/>
    <property type="match status" value="1"/>
</dbReference>
<evidence type="ECO:0000313" key="2">
    <source>
        <dbReference type="EMBL" id="TFE83247.1"/>
    </source>
</evidence>
<dbReference type="InterPro" id="IPR006531">
    <property type="entry name" value="Gp5/Vgr_OB"/>
</dbReference>
<dbReference type="Gene3D" id="2.40.50.230">
    <property type="entry name" value="Gp5 N-terminal domain"/>
    <property type="match status" value="1"/>
</dbReference>
<dbReference type="RefSeq" id="WP_230632962.1">
    <property type="nucleotide sequence ID" value="NZ_MYFO02000009.1"/>
</dbReference>
<feature type="domain" description="Gp5/Type VI secretion system Vgr protein OB-fold" evidence="1">
    <location>
        <begin position="27"/>
        <end position="100"/>
    </location>
</feature>
<dbReference type="AlphaFoldDB" id="A0A4Y8PR05"/>
<evidence type="ECO:0000259" key="1">
    <source>
        <dbReference type="Pfam" id="PF04717"/>
    </source>
</evidence>
<reference evidence="2 3" key="1">
    <citation type="submission" date="2017-03" db="EMBL/GenBank/DDBJ databases">
        <title>Isolation of Levoglucosan Utilizing Bacteria.</title>
        <authorList>
            <person name="Arya A.S."/>
        </authorList>
    </citation>
    <scope>NUCLEOTIDE SEQUENCE [LARGE SCALE GENOMIC DNA]</scope>
    <source>
        <strain evidence="2 3">MEC069</strain>
    </source>
</reference>
<gene>
    <name evidence="2" type="ORF">B5M42_23355</name>
</gene>
<keyword evidence="3" id="KW-1185">Reference proteome</keyword>
<dbReference type="Pfam" id="PF04717">
    <property type="entry name" value="Phage_base_V"/>
    <property type="match status" value="1"/>
</dbReference>
<accession>A0A4Y8PR05</accession>
<sequence>MIFDLPNISTDGSGRDFAGQKFGGVMVGVVSNNTDPDKLGRVKLKLPMQETETETDWVRIATLMGGNAMGTLFIPEVGDEVLVAFHLGELRQPFVIGMLWNAKQKPPTPADKNDLRQIKSRSGHELSFNDKSGEETITIKTKKGQKVVMADKDDSITISEQSGNNVVAIKGGSANEISIKSSATKITINAKGEVSIESAKEIKIKSTQVNIEASATMALKASATLDIKSDGIINIKGSMVKIN</sequence>
<evidence type="ECO:0000313" key="3">
    <source>
        <dbReference type="Proteomes" id="UP000298246"/>
    </source>
</evidence>
<protein>
    <recommendedName>
        <fullName evidence="1">Gp5/Type VI secretion system Vgr protein OB-fold domain-containing protein</fullName>
    </recommendedName>
</protein>
<name>A0A4Y8PR05_9BACL</name>
<dbReference type="SUPFAM" id="SSF69349">
    <property type="entry name" value="Phage fibre proteins"/>
    <property type="match status" value="1"/>
</dbReference>
<proteinExistence type="predicted"/>